<dbReference type="InterPro" id="IPR000960">
    <property type="entry name" value="Flavin_mOase"/>
</dbReference>
<reference evidence="6" key="1">
    <citation type="submission" date="2022-07" db="EMBL/GenBank/DDBJ databases">
        <title>Fungi with potential for degradation of polypropylene.</title>
        <authorList>
            <person name="Gostincar C."/>
        </authorList>
    </citation>
    <scope>NUCLEOTIDE SEQUENCE</scope>
    <source>
        <strain evidence="6">EXF-13308</strain>
    </source>
</reference>
<name>A0AA38RKU3_9PEZI</name>
<dbReference type="GO" id="GO:0050661">
    <property type="term" value="F:NADP binding"/>
    <property type="evidence" value="ECO:0007669"/>
    <property type="project" value="InterPro"/>
</dbReference>
<keyword evidence="4" id="KW-0521">NADP</keyword>
<organism evidence="6 7">
    <name type="scientific">Pleurostoma richardsiae</name>
    <dbReference type="NCBI Taxonomy" id="41990"/>
    <lineage>
        <taxon>Eukaryota</taxon>
        <taxon>Fungi</taxon>
        <taxon>Dikarya</taxon>
        <taxon>Ascomycota</taxon>
        <taxon>Pezizomycotina</taxon>
        <taxon>Sordariomycetes</taxon>
        <taxon>Sordariomycetidae</taxon>
        <taxon>Calosphaeriales</taxon>
        <taxon>Pleurostomataceae</taxon>
        <taxon>Pleurostoma</taxon>
    </lineage>
</organism>
<dbReference type="Pfam" id="PF00743">
    <property type="entry name" value="FMO-like"/>
    <property type="match status" value="1"/>
</dbReference>
<dbReference type="PANTHER" id="PTHR23023">
    <property type="entry name" value="DIMETHYLANILINE MONOOXYGENASE"/>
    <property type="match status" value="1"/>
</dbReference>
<evidence type="ECO:0000256" key="2">
    <source>
        <dbReference type="ARBA" id="ARBA00022630"/>
    </source>
</evidence>
<comment type="similarity">
    <text evidence="1">Belongs to the FMO family.</text>
</comment>
<evidence type="ECO:0000256" key="1">
    <source>
        <dbReference type="ARBA" id="ARBA00009183"/>
    </source>
</evidence>
<dbReference type="InterPro" id="IPR050346">
    <property type="entry name" value="FMO-like"/>
</dbReference>
<evidence type="ECO:0000313" key="6">
    <source>
        <dbReference type="EMBL" id="KAJ9138924.1"/>
    </source>
</evidence>
<comment type="caution">
    <text evidence="6">The sequence shown here is derived from an EMBL/GenBank/DDBJ whole genome shotgun (WGS) entry which is preliminary data.</text>
</comment>
<evidence type="ECO:0000256" key="3">
    <source>
        <dbReference type="ARBA" id="ARBA00022827"/>
    </source>
</evidence>
<dbReference type="EMBL" id="JANBVO010000028">
    <property type="protein sequence ID" value="KAJ9138924.1"/>
    <property type="molecule type" value="Genomic_DNA"/>
</dbReference>
<dbReference type="AlphaFoldDB" id="A0AA38RKU3"/>
<keyword evidence="5" id="KW-0560">Oxidoreductase</keyword>
<keyword evidence="7" id="KW-1185">Reference proteome</keyword>
<dbReference type="Proteomes" id="UP001174694">
    <property type="component" value="Unassembled WGS sequence"/>
</dbReference>
<accession>A0AA38RKU3</accession>
<gene>
    <name evidence="6" type="ORF">NKR23_g8195</name>
</gene>
<evidence type="ECO:0000256" key="5">
    <source>
        <dbReference type="ARBA" id="ARBA00023002"/>
    </source>
</evidence>
<protein>
    <submittedName>
        <fullName evidence="6">Dimethylaniline monooxygenase 2</fullName>
    </submittedName>
</protein>
<dbReference type="PIRSF" id="PIRSF000332">
    <property type="entry name" value="FMO"/>
    <property type="match status" value="1"/>
</dbReference>
<dbReference type="GO" id="GO:0050660">
    <property type="term" value="F:flavin adenine dinucleotide binding"/>
    <property type="evidence" value="ECO:0007669"/>
    <property type="project" value="InterPro"/>
</dbReference>
<dbReference type="Gene3D" id="3.50.50.60">
    <property type="entry name" value="FAD/NAD(P)-binding domain"/>
    <property type="match status" value="1"/>
</dbReference>
<keyword evidence="6" id="KW-0503">Monooxygenase</keyword>
<dbReference type="SUPFAM" id="SSF51905">
    <property type="entry name" value="FAD/NAD(P)-binding domain"/>
    <property type="match status" value="2"/>
</dbReference>
<dbReference type="PRINTS" id="PR00370">
    <property type="entry name" value="FMOXYGENASE"/>
</dbReference>
<sequence>MSQTGAQVAVIGAGPGGLSATKYLKEEGFRVTCFDRRSDVGGLWAFSEDPSITSTTMRTTAQLSKFASSFSDFPFPRDYPMHVTAPLWSEYFKSYAKHFNLYENMVFGVCVKAIKKSQDGVKWLISLEGEESPREFDKVIMATGTEVVAEHPKIEALERLEGKYMHGQAYKGPESFKGQNVIVVGMGNSAADAACELVGHASHVYLAHRSGTNVLSRMTSKGIPIDAVRTWTTGRILYWIEYYLPSIYGKIVDGIFRKLSREAWGDPLPEWGFQPAPSATVSARAFCINDELIPLLLEGKIASVPDVHKVTGPRSVELTNGKVIEDVDAIIACTGYRGNVSIVEGIPATVTFPNVPAQLDLYMNIFPVDHADTIAFLNRAIISENAGTVRELMAMAIAQIWAGKSKLPPRKEMIAWIGAEQRDWAKKTLTYPKQLECKVRGWQFQRFLHEAAGTGMFENLGWSLDAWKFWWTDRQLYKLVAHGVYNNHYFALFETGKRKAWPGARDAIIETNIEFAQVRDKNSKVAKAA</sequence>
<dbReference type="InterPro" id="IPR020946">
    <property type="entry name" value="Flavin_mOase-like"/>
</dbReference>
<evidence type="ECO:0000313" key="7">
    <source>
        <dbReference type="Proteomes" id="UP001174694"/>
    </source>
</evidence>
<evidence type="ECO:0000256" key="4">
    <source>
        <dbReference type="ARBA" id="ARBA00022857"/>
    </source>
</evidence>
<proteinExistence type="inferred from homology"/>
<keyword evidence="3" id="KW-0274">FAD</keyword>
<dbReference type="InterPro" id="IPR036188">
    <property type="entry name" value="FAD/NAD-bd_sf"/>
</dbReference>
<dbReference type="GO" id="GO:0004499">
    <property type="term" value="F:N,N-dimethylaniline monooxygenase activity"/>
    <property type="evidence" value="ECO:0007669"/>
    <property type="project" value="InterPro"/>
</dbReference>
<keyword evidence="2" id="KW-0285">Flavoprotein</keyword>